<keyword evidence="10" id="KW-0482">Metalloprotease</keyword>
<dbReference type="Gene3D" id="3.40.390.30">
    <property type="entry name" value="Metalloproteases ('zincins'), catalytic domain"/>
    <property type="match status" value="1"/>
</dbReference>
<dbReference type="HAMAP" id="MF_00009">
    <property type="entry name" value="Endoribonucl_YbeY"/>
    <property type="match status" value="1"/>
</dbReference>
<evidence type="ECO:0000256" key="2">
    <source>
        <dbReference type="ARBA" id="ARBA00022517"/>
    </source>
</evidence>
<dbReference type="Pfam" id="PF02130">
    <property type="entry name" value="YbeY"/>
    <property type="match status" value="1"/>
</dbReference>
<sequence length="157" mass="18607">MKDLLEFNYQTDEDLIGYELLFNNLLKSTKEILKIDQILSLSVNYIDPLNSKELNNNYRGKDYVGDVISFPIDDDFGIYEQLGFKEIGDIFITFDEAQRKAQKYNHSIKEEMAWLFTHGLLHILGYDHETSEEDEKEMFELTNKILEKQNLEYIMPY</sequence>
<keyword evidence="10" id="KW-0645">Protease</keyword>
<dbReference type="InterPro" id="IPR020549">
    <property type="entry name" value="YbeY_CS"/>
</dbReference>
<feature type="binding site" evidence="9">
    <location>
        <position position="118"/>
    </location>
    <ligand>
        <name>Zn(2+)</name>
        <dbReference type="ChEBI" id="CHEBI:29105"/>
        <note>catalytic</note>
    </ligand>
</feature>
<dbReference type="GO" id="GO:0008270">
    <property type="term" value="F:zinc ion binding"/>
    <property type="evidence" value="ECO:0007669"/>
    <property type="project" value="UniProtKB-UniRule"/>
</dbReference>
<dbReference type="Proteomes" id="UP000014983">
    <property type="component" value="Chromosome"/>
</dbReference>
<evidence type="ECO:0000256" key="7">
    <source>
        <dbReference type="ARBA" id="ARBA00022801"/>
    </source>
</evidence>
<dbReference type="NCBIfam" id="TIGR00043">
    <property type="entry name" value="rRNA maturation RNase YbeY"/>
    <property type="match status" value="1"/>
</dbReference>
<evidence type="ECO:0000256" key="5">
    <source>
        <dbReference type="ARBA" id="ARBA00022723"/>
    </source>
</evidence>
<dbReference type="AlphaFoldDB" id="S5M2I6"/>
<evidence type="ECO:0000256" key="8">
    <source>
        <dbReference type="ARBA" id="ARBA00022833"/>
    </source>
</evidence>
<evidence type="ECO:0000256" key="9">
    <source>
        <dbReference type="HAMAP-Rule" id="MF_00009"/>
    </source>
</evidence>
<keyword evidence="7 9" id="KW-0378">Hydrolase</keyword>
<dbReference type="GO" id="GO:0005737">
    <property type="term" value="C:cytoplasm"/>
    <property type="evidence" value="ECO:0007669"/>
    <property type="project" value="UniProtKB-SubCell"/>
</dbReference>
<evidence type="ECO:0000256" key="1">
    <source>
        <dbReference type="ARBA" id="ARBA00010875"/>
    </source>
</evidence>
<dbReference type="EMBL" id="CP005076">
    <property type="protein sequence ID" value="AGR42297.1"/>
    <property type="molecule type" value="Genomic_DNA"/>
</dbReference>
<evidence type="ECO:0000256" key="4">
    <source>
        <dbReference type="ARBA" id="ARBA00022722"/>
    </source>
</evidence>
<keyword evidence="2 9" id="KW-0690">Ribosome biogenesis</keyword>
<dbReference type="InterPro" id="IPR002036">
    <property type="entry name" value="YbeY"/>
</dbReference>
<comment type="function">
    <text evidence="9">Single strand-specific metallo-endoribonuclease involved in late-stage 70S ribosome quality control and in maturation of the 3' terminus of the 16S rRNA.</text>
</comment>
<dbReference type="PROSITE" id="PS01306">
    <property type="entry name" value="UPF0054"/>
    <property type="match status" value="1"/>
</dbReference>
<keyword evidence="11" id="KW-1185">Reference proteome</keyword>
<dbReference type="KEGG" id="sdi:SDIMI_v3c05930"/>
<comment type="cofactor">
    <cofactor evidence="9">
        <name>Zn(2+)</name>
        <dbReference type="ChEBI" id="CHEBI:29105"/>
    </cofactor>
    <text evidence="9">Binds 1 zinc ion.</text>
</comment>
<dbReference type="PANTHER" id="PTHR46986">
    <property type="entry name" value="ENDORIBONUCLEASE YBEY, CHLOROPLASTIC"/>
    <property type="match status" value="1"/>
</dbReference>
<dbReference type="SUPFAM" id="SSF55486">
    <property type="entry name" value="Metalloproteases ('zincins'), catalytic domain"/>
    <property type="match status" value="1"/>
</dbReference>
<dbReference type="GO" id="GO:0006508">
    <property type="term" value="P:proteolysis"/>
    <property type="evidence" value="ECO:0007669"/>
    <property type="project" value="UniProtKB-KW"/>
</dbReference>
<dbReference type="RefSeq" id="WP_020836529.1">
    <property type="nucleotide sequence ID" value="NC_021833.1"/>
</dbReference>
<dbReference type="GO" id="GO:0004222">
    <property type="term" value="F:metalloendopeptidase activity"/>
    <property type="evidence" value="ECO:0007669"/>
    <property type="project" value="InterPro"/>
</dbReference>
<dbReference type="PATRIC" id="fig|1276221.3.peg.593"/>
<dbReference type="EC" id="3.1.-.-" evidence="9"/>
<protein>
    <recommendedName>
        <fullName evidence="9">Endoribonuclease YbeY</fullName>
        <ecNumber evidence="9">3.1.-.-</ecNumber>
    </recommendedName>
</protein>
<dbReference type="GO" id="GO:0006364">
    <property type="term" value="P:rRNA processing"/>
    <property type="evidence" value="ECO:0007669"/>
    <property type="project" value="UniProtKB-UniRule"/>
</dbReference>
<dbReference type="InterPro" id="IPR023091">
    <property type="entry name" value="MetalPrtase_cat_dom_sf_prd"/>
</dbReference>
<feature type="binding site" evidence="9">
    <location>
        <position position="128"/>
    </location>
    <ligand>
        <name>Zn(2+)</name>
        <dbReference type="ChEBI" id="CHEBI:29105"/>
        <note>catalytic</note>
    </ligand>
</feature>
<evidence type="ECO:0000313" key="11">
    <source>
        <dbReference type="Proteomes" id="UP000014983"/>
    </source>
</evidence>
<dbReference type="FunCoup" id="S5M2I6">
    <property type="interactions" value="210"/>
</dbReference>
<dbReference type="GO" id="GO:0004521">
    <property type="term" value="F:RNA endonuclease activity"/>
    <property type="evidence" value="ECO:0007669"/>
    <property type="project" value="UniProtKB-UniRule"/>
</dbReference>
<dbReference type="OrthoDB" id="9807740at2"/>
<dbReference type="eggNOG" id="COG0319">
    <property type="taxonomic scope" value="Bacteria"/>
</dbReference>
<dbReference type="InParanoid" id="S5M2I6"/>
<evidence type="ECO:0000256" key="6">
    <source>
        <dbReference type="ARBA" id="ARBA00022759"/>
    </source>
</evidence>
<feature type="binding site" evidence="9">
    <location>
        <position position="122"/>
    </location>
    <ligand>
        <name>Zn(2+)</name>
        <dbReference type="ChEBI" id="CHEBI:29105"/>
        <note>catalytic</note>
    </ligand>
</feature>
<keyword evidence="6 9" id="KW-0255">Endonuclease</keyword>
<comment type="similarity">
    <text evidence="1 9">Belongs to the endoribonuclease YbeY family.</text>
</comment>
<evidence type="ECO:0000313" key="10">
    <source>
        <dbReference type="EMBL" id="AGR42297.1"/>
    </source>
</evidence>
<accession>S5M2I6</accession>
<comment type="subcellular location">
    <subcellularLocation>
        <location evidence="9">Cytoplasm</location>
    </subcellularLocation>
</comment>
<reference evidence="10 11" key="1">
    <citation type="journal article" date="2013" name="Genome Biol. Evol.">
        <title>Comparison of metabolic capacities and inference of gene content evolution in mosquito-associated Spiroplasma diminutum and S. taiwanense.</title>
        <authorList>
            <person name="Lo W.S."/>
            <person name="Ku C."/>
            <person name="Chen L.L."/>
            <person name="Chang T.H."/>
            <person name="Kuo C.H."/>
        </authorList>
    </citation>
    <scope>NUCLEOTIDE SEQUENCE [LARGE SCALE GENOMIC DNA]</scope>
    <source>
        <strain evidence="10">CUAS-1</strain>
    </source>
</reference>
<gene>
    <name evidence="10" type="primary">yqfG</name>
    <name evidence="9" type="synonym">ybeY</name>
    <name evidence="10" type="ORF">SDIMI_v3c05930</name>
</gene>
<organism evidence="10 11">
    <name type="scientific">Spiroplasma diminutum CUAS-1</name>
    <dbReference type="NCBI Taxonomy" id="1276221"/>
    <lineage>
        <taxon>Bacteria</taxon>
        <taxon>Bacillati</taxon>
        <taxon>Mycoplasmatota</taxon>
        <taxon>Mollicutes</taxon>
        <taxon>Entomoplasmatales</taxon>
        <taxon>Spiroplasmataceae</taxon>
        <taxon>Spiroplasma</taxon>
    </lineage>
</organism>
<keyword evidence="3 9" id="KW-0698">rRNA processing</keyword>
<dbReference type="HOGENOM" id="CLU_106710_3_0_14"/>
<name>S5M2I6_9MOLU</name>
<keyword evidence="5 9" id="KW-0479">Metal-binding</keyword>
<keyword evidence="9" id="KW-0963">Cytoplasm</keyword>
<dbReference type="STRING" id="1276221.SDIMI_v3c05930"/>
<keyword evidence="4 9" id="KW-0540">Nuclease</keyword>
<keyword evidence="8 9" id="KW-0862">Zinc</keyword>
<evidence type="ECO:0000256" key="3">
    <source>
        <dbReference type="ARBA" id="ARBA00022552"/>
    </source>
</evidence>
<dbReference type="PANTHER" id="PTHR46986:SF1">
    <property type="entry name" value="ENDORIBONUCLEASE YBEY, CHLOROPLASTIC"/>
    <property type="match status" value="1"/>
</dbReference>
<proteinExistence type="inferred from homology"/>